<accession>A0A081A881</accession>
<name>A0A081A881_PHYNI</name>
<proteinExistence type="predicted"/>
<comment type="caution">
    <text evidence="1">The sequence shown here is derived from an EMBL/GenBank/DDBJ whole genome shotgun (WGS) entry which is preliminary data.</text>
</comment>
<reference evidence="1 2" key="1">
    <citation type="submission" date="2013-11" db="EMBL/GenBank/DDBJ databases">
        <title>The Genome Sequence of Phytophthora parasitica P1976.</title>
        <authorList>
            <consortium name="The Broad Institute Genomics Platform"/>
            <person name="Russ C."/>
            <person name="Tyler B."/>
            <person name="Panabieres F."/>
            <person name="Shan W."/>
            <person name="Tripathy S."/>
            <person name="Grunwald N."/>
            <person name="Machado M."/>
            <person name="Johnson C.S."/>
            <person name="Walker B."/>
            <person name="Young S."/>
            <person name="Zeng Q."/>
            <person name="Gargeya S."/>
            <person name="Fitzgerald M."/>
            <person name="Haas B."/>
            <person name="Abouelleil A."/>
            <person name="Allen A.W."/>
            <person name="Alvarado L."/>
            <person name="Arachchi H.M."/>
            <person name="Berlin A.M."/>
            <person name="Chapman S.B."/>
            <person name="Gainer-Dewar J."/>
            <person name="Goldberg J."/>
            <person name="Griggs A."/>
            <person name="Gujja S."/>
            <person name="Hansen M."/>
            <person name="Howarth C."/>
            <person name="Imamovic A."/>
            <person name="Ireland A."/>
            <person name="Larimer J."/>
            <person name="McCowan C."/>
            <person name="Murphy C."/>
            <person name="Pearson M."/>
            <person name="Poon T.W."/>
            <person name="Priest M."/>
            <person name="Roberts A."/>
            <person name="Saif S."/>
            <person name="Shea T."/>
            <person name="Sisk P."/>
            <person name="Sykes S."/>
            <person name="Wortman J."/>
            <person name="Nusbaum C."/>
            <person name="Birren B."/>
        </authorList>
    </citation>
    <scope>NUCLEOTIDE SEQUENCE [LARGE SCALE GENOMIC DNA]</scope>
    <source>
        <strain evidence="1 2">P1976</strain>
    </source>
</reference>
<evidence type="ECO:0000313" key="1">
    <source>
        <dbReference type="EMBL" id="ETO75092.1"/>
    </source>
</evidence>
<sequence>MNEFVLHLSSTQQLSDEIAGSAQLYSSEHVPTQTRYTIEAAHRLNGENTIYRGVQQRHQQHLNRLNGEIRHLRYQITALSRGVGAIIPAKNNFWNIAVDYFRVFRHGLLNGPQLAAQETFLRENMHNNLVYNSGYGRLEALRSLCCSQWFGGFEVELRGLLNRGTNSLVATTKTSVTITERTLCGVFPHLFSEDNGGIQRTLGEKLVGQRIIMNGSTHFEWDQDNCRLVSVVVQSDMLTPILHLVGSLENVAYVFDEALITLDFQRRYNL</sequence>
<protein>
    <submittedName>
        <fullName evidence="1">Uncharacterized protein</fullName>
    </submittedName>
</protein>
<dbReference type="EMBL" id="ANJA01001723">
    <property type="protein sequence ID" value="ETO75092.1"/>
    <property type="molecule type" value="Genomic_DNA"/>
</dbReference>
<organism evidence="1 2">
    <name type="scientific">Phytophthora nicotianae P1976</name>
    <dbReference type="NCBI Taxonomy" id="1317066"/>
    <lineage>
        <taxon>Eukaryota</taxon>
        <taxon>Sar</taxon>
        <taxon>Stramenopiles</taxon>
        <taxon>Oomycota</taxon>
        <taxon>Peronosporomycetes</taxon>
        <taxon>Peronosporales</taxon>
        <taxon>Peronosporaceae</taxon>
        <taxon>Phytophthora</taxon>
    </lineage>
</organism>
<dbReference type="AlphaFoldDB" id="A0A081A881"/>
<evidence type="ECO:0000313" key="2">
    <source>
        <dbReference type="Proteomes" id="UP000028582"/>
    </source>
</evidence>
<gene>
    <name evidence="1" type="ORF">F444_09268</name>
</gene>
<dbReference type="Proteomes" id="UP000028582">
    <property type="component" value="Unassembled WGS sequence"/>
</dbReference>